<dbReference type="KEGG" id="vg:78058800"/>
<keyword evidence="1" id="KW-0175">Coiled coil</keyword>
<dbReference type="Proteomes" id="UP000297856">
    <property type="component" value="Segment"/>
</dbReference>
<organism evidence="2 3">
    <name type="scientific">Klebsiella phage vB_KpnM_IME346</name>
    <dbReference type="NCBI Taxonomy" id="2562174"/>
    <lineage>
        <taxon>Viruses</taxon>
        <taxon>Duplodnaviria</taxon>
        <taxon>Heunggongvirae</taxon>
        <taxon>Uroviricota</taxon>
        <taxon>Caudoviricetes</taxon>
        <taxon>Jameshumphriesvirinae</taxon>
        <taxon>Bimevirus</taxon>
        <taxon>Bimevirus IME346</taxon>
    </lineage>
</organism>
<feature type="coiled-coil region" evidence="1">
    <location>
        <begin position="227"/>
        <end position="254"/>
    </location>
</feature>
<evidence type="ECO:0000313" key="2">
    <source>
        <dbReference type="EMBL" id="QBZ68938.1"/>
    </source>
</evidence>
<dbReference type="InterPro" id="IPR016913">
    <property type="entry name" value="UCP029215"/>
</dbReference>
<keyword evidence="3" id="KW-1185">Reference proteome</keyword>
<sequence>MQITVTHNDRKSFALNSQRVYTDEGFLRVPGKAARTGIQEYLASELGLKDRAPNDIIRVYRPAEEVFNDESLQSYLGADVTNNHPSTLINASTYRNTSVGVVTSVGRQDGDFVIVDMVIKDKDAIKAVETGKCELSAGYTAVYDNTPGTTPEGEPYDFRQTQIKINHVAIVDRARAGAMARIFDEERGRVMLKIDICDGVSIEVEDAKQAEAIQFVVSKSKEAQAALDAASAKTDAVQAQLDSANEKIADLTSKCSDEALKARVEAIARVTTSARKVAGHEFTCDSMDPVAIKRAALAVKRPSVDWAEKSAAYVEAAFDIAVEEPVKPVVDSQLEQLANDAAKGVKQPVADAKPVLSRAQEALMRQTGKLK</sequence>
<name>A0A4D6DS47_9CAUD</name>
<dbReference type="Pfam" id="PF09979">
    <property type="entry name" value="DUF2213"/>
    <property type="match status" value="1"/>
</dbReference>
<accession>A0A4D6DS47</accession>
<evidence type="ECO:0000256" key="1">
    <source>
        <dbReference type="SAM" id="Coils"/>
    </source>
</evidence>
<protein>
    <submittedName>
        <fullName evidence="2">DUF2213 domain-containing protein</fullName>
    </submittedName>
</protein>
<reference evidence="2 3" key="1">
    <citation type="submission" date="2019-03" db="EMBL/GenBank/DDBJ databases">
        <authorList>
            <person name="Gao M.M."/>
            <person name="Mi Z.Z."/>
            <person name="Bai C.C."/>
        </authorList>
    </citation>
    <scope>NUCLEOTIDE SEQUENCE [LARGE SCALE GENOMIC DNA]</scope>
</reference>
<evidence type="ECO:0000313" key="3">
    <source>
        <dbReference type="Proteomes" id="UP000297856"/>
    </source>
</evidence>
<dbReference type="RefSeq" id="YP_010684255.1">
    <property type="nucleotide sequence ID" value="NC_071137.1"/>
</dbReference>
<dbReference type="EMBL" id="MK685667">
    <property type="protein sequence ID" value="QBZ68938.1"/>
    <property type="molecule type" value="Genomic_DNA"/>
</dbReference>
<dbReference type="GeneID" id="78058800"/>
<dbReference type="PIRSF" id="PIRSF029215">
    <property type="entry name" value="UCP029215"/>
    <property type="match status" value="1"/>
</dbReference>
<proteinExistence type="predicted"/>